<reference evidence="1 2" key="1">
    <citation type="submission" date="2020-01" db="EMBL/GenBank/DDBJ databases">
        <title>Identification and distribution of gene clusters putatively required for synthesis of sphingolipid metabolism inhibitors in phylogenetically diverse species of the filamentous fungus Fusarium.</title>
        <authorList>
            <person name="Kim H.-S."/>
            <person name="Busman M."/>
            <person name="Brown D.W."/>
            <person name="Divon H."/>
            <person name="Uhlig S."/>
            <person name="Proctor R.H."/>
        </authorList>
    </citation>
    <scope>NUCLEOTIDE SEQUENCE [LARGE SCALE GENOMIC DNA]</scope>
    <source>
        <strain evidence="1 2">NRRL 20459</strain>
    </source>
</reference>
<dbReference type="PANTHER" id="PTHR47843">
    <property type="entry name" value="BTB DOMAIN-CONTAINING PROTEIN-RELATED"/>
    <property type="match status" value="1"/>
</dbReference>
<protein>
    <submittedName>
        <fullName evidence="1">Btb poz domain-containing</fullName>
    </submittedName>
</protein>
<proteinExistence type="predicted"/>
<dbReference type="Gene3D" id="3.30.710.10">
    <property type="entry name" value="Potassium Channel Kv1.1, Chain A"/>
    <property type="match status" value="1"/>
</dbReference>
<gene>
    <name evidence="1" type="ORF">FALBO_5578</name>
</gene>
<accession>A0A8H4LH57</accession>
<sequence length="259" mass="29917">MSPRQDIDIEEEGMKEHRKRLSEQPLTRSRLFHTGEYSDLRIICGNKTYAVHRAVVFYQCPLIKSNHAPCVSNWVGSSRTFGSQDTRPAYNFYDDDPQAVDCLVQYFYHWDYNVSSHTRDARAETGVIYKEDTDSSPSDVPLSSDLISHVRVFALAEKYSIHLLKSLSVAKFEAAAQQYGKTHYFADAAREAYNTALPDDIREIRDSIVKFIYKRQYLIQEDHIKKLMLDKPQLSLNLHLRYSIKPAPLGTWVETFGKI</sequence>
<organism evidence="1 2">
    <name type="scientific">Fusarium albosuccineum</name>
    <dbReference type="NCBI Taxonomy" id="1237068"/>
    <lineage>
        <taxon>Eukaryota</taxon>
        <taxon>Fungi</taxon>
        <taxon>Dikarya</taxon>
        <taxon>Ascomycota</taxon>
        <taxon>Pezizomycotina</taxon>
        <taxon>Sordariomycetes</taxon>
        <taxon>Hypocreomycetidae</taxon>
        <taxon>Hypocreales</taxon>
        <taxon>Nectriaceae</taxon>
        <taxon>Fusarium</taxon>
        <taxon>Fusarium decemcellulare species complex</taxon>
    </lineage>
</organism>
<dbReference type="OrthoDB" id="6359816at2759"/>
<keyword evidence="2" id="KW-1185">Reference proteome</keyword>
<name>A0A8H4LH57_9HYPO</name>
<dbReference type="Proteomes" id="UP000554235">
    <property type="component" value="Unassembled WGS sequence"/>
</dbReference>
<dbReference type="EMBL" id="JAADYS010000731">
    <property type="protein sequence ID" value="KAF4467548.1"/>
    <property type="molecule type" value="Genomic_DNA"/>
</dbReference>
<comment type="caution">
    <text evidence="1">The sequence shown here is derived from an EMBL/GenBank/DDBJ whole genome shotgun (WGS) entry which is preliminary data.</text>
</comment>
<dbReference type="PANTHER" id="PTHR47843:SF5">
    <property type="entry name" value="BTB_POZ DOMAIN PROTEIN"/>
    <property type="match status" value="1"/>
</dbReference>
<dbReference type="AlphaFoldDB" id="A0A8H4LH57"/>
<evidence type="ECO:0000313" key="2">
    <source>
        <dbReference type="Proteomes" id="UP000554235"/>
    </source>
</evidence>
<dbReference type="SUPFAM" id="SSF54695">
    <property type="entry name" value="POZ domain"/>
    <property type="match status" value="1"/>
</dbReference>
<dbReference type="InterPro" id="IPR011333">
    <property type="entry name" value="SKP1/BTB/POZ_sf"/>
</dbReference>
<evidence type="ECO:0000313" key="1">
    <source>
        <dbReference type="EMBL" id="KAF4467548.1"/>
    </source>
</evidence>